<keyword evidence="2" id="KW-0805">Transcription regulation</keyword>
<dbReference type="PANTHER" id="PTHR43214">
    <property type="entry name" value="TWO-COMPONENT RESPONSE REGULATOR"/>
    <property type="match status" value="1"/>
</dbReference>
<comment type="function">
    <text evidence="5">May play the central regulatory role in sporulation. It may be an element of the effector pathway responsible for the activation of sporulation genes in response to nutritional stress. Spo0A may act in concert with spo0H (a sigma factor) to control the expression of some genes that are critical to the sporulation process.</text>
</comment>
<evidence type="ECO:0000256" key="4">
    <source>
        <dbReference type="ARBA" id="ARBA00023163"/>
    </source>
</evidence>
<comment type="caution">
    <text evidence="9">The sequence shown here is derived from an EMBL/GenBank/DDBJ whole genome shotgun (WGS) entry which is preliminary data.</text>
</comment>
<feature type="modified residue" description="4-aspartylphosphate" evidence="6">
    <location>
        <position position="53"/>
    </location>
</feature>
<dbReference type="Gene3D" id="1.10.10.10">
    <property type="entry name" value="Winged helix-like DNA-binding domain superfamily/Winged helix DNA-binding domain"/>
    <property type="match status" value="1"/>
</dbReference>
<dbReference type="InterPro" id="IPR000792">
    <property type="entry name" value="Tscrpt_reg_LuxR_C"/>
</dbReference>
<organism evidence="9 10">
    <name type="scientific">Coprococcus eutactus</name>
    <dbReference type="NCBI Taxonomy" id="33043"/>
    <lineage>
        <taxon>Bacteria</taxon>
        <taxon>Bacillati</taxon>
        <taxon>Bacillota</taxon>
        <taxon>Clostridia</taxon>
        <taxon>Lachnospirales</taxon>
        <taxon>Lachnospiraceae</taxon>
        <taxon>Coprococcus</taxon>
    </lineage>
</organism>
<sequence>MINTILVEDDLYIQKHFAERLKSNEIFRLVGVYRDAFEAEKNCNCSIQLILMDVQTQHKHSGLAAAKRIKKAFPNIKIVIVTSLVDPQVLERAKTGAADSLWYKDHGTEELISVIRRTLAGEKVFPDTSPAIEMEGTMSDTFSPRQLDILRLYIKGFTYQEIADKLGISKNGVRWNLDDMVEKGRFENREALVVTAIENKLMVTTLKDE</sequence>
<dbReference type="PROSITE" id="PS50043">
    <property type="entry name" value="HTH_LUXR_2"/>
    <property type="match status" value="1"/>
</dbReference>
<dbReference type="GO" id="GO:0003677">
    <property type="term" value="F:DNA binding"/>
    <property type="evidence" value="ECO:0007669"/>
    <property type="project" value="UniProtKB-KW"/>
</dbReference>
<dbReference type="PROSITE" id="PS50110">
    <property type="entry name" value="RESPONSE_REGULATORY"/>
    <property type="match status" value="1"/>
</dbReference>
<protein>
    <recommendedName>
        <fullName evidence="1">Stage 0 sporulation protein A homolog</fullName>
    </recommendedName>
</protein>
<dbReference type="PANTHER" id="PTHR43214:SF42">
    <property type="entry name" value="TRANSCRIPTIONAL REGULATORY PROTEIN DESR"/>
    <property type="match status" value="1"/>
</dbReference>
<dbReference type="RefSeq" id="WP_055222960.1">
    <property type="nucleotide sequence ID" value="NZ_BLYL01000002.1"/>
</dbReference>
<evidence type="ECO:0000259" key="8">
    <source>
        <dbReference type="PROSITE" id="PS50110"/>
    </source>
</evidence>
<dbReference type="Pfam" id="PF00196">
    <property type="entry name" value="GerE"/>
    <property type="match status" value="1"/>
</dbReference>
<dbReference type="InterPro" id="IPR036388">
    <property type="entry name" value="WH-like_DNA-bd_sf"/>
</dbReference>
<keyword evidence="4" id="KW-0804">Transcription</keyword>
<dbReference type="Proteomes" id="UP000660047">
    <property type="component" value="Unassembled WGS sequence"/>
</dbReference>
<keyword evidence="3 9" id="KW-0238">DNA-binding</keyword>
<evidence type="ECO:0000256" key="5">
    <source>
        <dbReference type="ARBA" id="ARBA00024867"/>
    </source>
</evidence>
<dbReference type="Gene3D" id="3.40.50.2300">
    <property type="match status" value="1"/>
</dbReference>
<dbReference type="AlphaFoldDB" id="A0AAI9NXP9"/>
<proteinExistence type="predicted"/>
<dbReference type="InterPro" id="IPR039420">
    <property type="entry name" value="WalR-like"/>
</dbReference>
<dbReference type="SMART" id="SM00421">
    <property type="entry name" value="HTH_LUXR"/>
    <property type="match status" value="1"/>
</dbReference>
<dbReference type="SUPFAM" id="SSF52172">
    <property type="entry name" value="CheY-like"/>
    <property type="match status" value="1"/>
</dbReference>
<gene>
    <name evidence="9" type="ORF">COEU31_04700</name>
</gene>
<accession>A0AAI9NXP9</accession>
<dbReference type="GO" id="GO:0000160">
    <property type="term" value="P:phosphorelay signal transduction system"/>
    <property type="evidence" value="ECO:0007669"/>
    <property type="project" value="InterPro"/>
</dbReference>
<feature type="domain" description="HTH luxR-type" evidence="7">
    <location>
        <begin position="135"/>
        <end position="200"/>
    </location>
</feature>
<dbReference type="InterPro" id="IPR016032">
    <property type="entry name" value="Sig_transdc_resp-reg_C-effctor"/>
</dbReference>
<feature type="domain" description="Response regulatory" evidence="8">
    <location>
        <begin position="3"/>
        <end position="119"/>
    </location>
</feature>
<keyword evidence="6" id="KW-0597">Phosphoprotein</keyword>
<evidence type="ECO:0000313" key="9">
    <source>
        <dbReference type="EMBL" id="GFO93424.1"/>
    </source>
</evidence>
<dbReference type="InterPro" id="IPR001789">
    <property type="entry name" value="Sig_transdc_resp-reg_receiver"/>
</dbReference>
<dbReference type="Pfam" id="PF00072">
    <property type="entry name" value="Response_reg"/>
    <property type="match status" value="1"/>
</dbReference>
<evidence type="ECO:0000256" key="6">
    <source>
        <dbReference type="PROSITE-ProRule" id="PRU00169"/>
    </source>
</evidence>
<evidence type="ECO:0000256" key="1">
    <source>
        <dbReference type="ARBA" id="ARBA00018672"/>
    </source>
</evidence>
<evidence type="ECO:0000256" key="2">
    <source>
        <dbReference type="ARBA" id="ARBA00023015"/>
    </source>
</evidence>
<evidence type="ECO:0000259" key="7">
    <source>
        <dbReference type="PROSITE" id="PS50043"/>
    </source>
</evidence>
<name>A0AAI9NXP9_9FIRM</name>
<evidence type="ECO:0000313" key="10">
    <source>
        <dbReference type="Proteomes" id="UP000660047"/>
    </source>
</evidence>
<dbReference type="InterPro" id="IPR011006">
    <property type="entry name" value="CheY-like_superfamily"/>
</dbReference>
<dbReference type="EMBL" id="BLYL01000002">
    <property type="protein sequence ID" value="GFO93424.1"/>
    <property type="molecule type" value="Genomic_DNA"/>
</dbReference>
<dbReference type="SUPFAM" id="SSF46894">
    <property type="entry name" value="C-terminal effector domain of the bipartite response regulators"/>
    <property type="match status" value="1"/>
</dbReference>
<dbReference type="GO" id="GO:0006355">
    <property type="term" value="P:regulation of DNA-templated transcription"/>
    <property type="evidence" value="ECO:0007669"/>
    <property type="project" value="InterPro"/>
</dbReference>
<reference evidence="9" key="1">
    <citation type="submission" date="2020-06" db="EMBL/GenBank/DDBJ databases">
        <title>Characterization of fructooligosaccharide metabolism and fructooligosaccharide-degrading enzymes in human commensal butyrate producers.</title>
        <authorList>
            <person name="Tanno H."/>
            <person name="Fujii T."/>
            <person name="Hirano K."/>
            <person name="Maeno S."/>
            <person name="Tonozuka T."/>
            <person name="Sakamoto M."/>
            <person name="Ohkuma M."/>
            <person name="Tochio T."/>
            <person name="Endo A."/>
        </authorList>
    </citation>
    <scope>NUCLEOTIDE SEQUENCE</scope>
    <source>
        <strain evidence="9">JCM 31265</strain>
    </source>
</reference>
<evidence type="ECO:0000256" key="3">
    <source>
        <dbReference type="ARBA" id="ARBA00023125"/>
    </source>
</evidence>
<dbReference type="SMART" id="SM00448">
    <property type="entry name" value="REC"/>
    <property type="match status" value="1"/>
</dbReference>